<gene>
    <name evidence="3" type="ORF">RHGRI_030893</name>
</gene>
<dbReference type="PANTHER" id="PTHR31569">
    <property type="entry name" value="SWIM-TYPE DOMAIN-CONTAINING PROTEIN"/>
    <property type="match status" value="1"/>
</dbReference>
<dbReference type="InterPro" id="IPR018289">
    <property type="entry name" value="MULE_transposase_dom"/>
</dbReference>
<dbReference type="PANTHER" id="PTHR31569:SF4">
    <property type="entry name" value="SWIM-TYPE DOMAIN-CONTAINING PROTEIN"/>
    <property type="match status" value="1"/>
</dbReference>
<organism evidence="3 4">
    <name type="scientific">Rhododendron griersonianum</name>
    <dbReference type="NCBI Taxonomy" id="479676"/>
    <lineage>
        <taxon>Eukaryota</taxon>
        <taxon>Viridiplantae</taxon>
        <taxon>Streptophyta</taxon>
        <taxon>Embryophyta</taxon>
        <taxon>Tracheophyta</taxon>
        <taxon>Spermatophyta</taxon>
        <taxon>Magnoliopsida</taxon>
        <taxon>eudicotyledons</taxon>
        <taxon>Gunneridae</taxon>
        <taxon>Pentapetalae</taxon>
        <taxon>asterids</taxon>
        <taxon>Ericales</taxon>
        <taxon>Ericaceae</taxon>
        <taxon>Ericoideae</taxon>
        <taxon>Rhodoreae</taxon>
        <taxon>Rhododendron</taxon>
    </lineage>
</organism>
<dbReference type="CDD" id="cd22744">
    <property type="entry name" value="OTU"/>
    <property type="match status" value="1"/>
</dbReference>
<evidence type="ECO:0000313" key="4">
    <source>
        <dbReference type="Proteomes" id="UP000823749"/>
    </source>
</evidence>
<feature type="region of interest" description="Disordered" evidence="1">
    <location>
        <begin position="773"/>
        <end position="810"/>
    </location>
</feature>
<keyword evidence="4" id="KW-1185">Reference proteome</keyword>
<feature type="domain" description="MULE transposase" evidence="2">
    <location>
        <begin position="314"/>
        <end position="409"/>
    </location>
</feature>
<dbReference type="EMBL" id="JACTNZ010000011">
    <property type="protein sequence ID" value="KAG5524035.1"/>
    <property type="molecule type" value="Genomic_DNA"/>
</dbReference>
<protein>
    <recommendedName>
        <fullName evidence="2">MULE transposase domain-containing protein</fullName>
    </recommendedName>
</protein>
<name>A0AAV6I870_9ERIC</name>
<feature type="region of interest" description="Disordered" evidence="1">
    <location>
        <begin position="51"/>
        <end position="82"/>
    </location>
</feature>
<sequence>METSIASSPSIGKEEVFDPESSMYYHWGLDGAMEEMDVDKEDLGTDVVDGQSKSVQEGDASTHGSHVGLSTNNTNTTPTPTPVPMEYDVTNQFTMSQVFSSDEHLVEWTRGMGKRHGFVIIITGSEKLMKNRKPRMRFACERSGKYRKYVKKSLGEEVVVKKRERSTGTKKCECPFELKAVKGKDGWTLSVHNGTHNHPPAAYLEGHSYVGRLTSDEILTLVDLSVSMVKPKQILSQLKLNDPSNVTTIKHVYNARHRYRVIEKAGRSQMQHLKAQLQKYHYVNWERSNEHGNVTALFWAPPHAADLLRAFPRVLLMDCTYKTNRYRFPLLEIVGVTSTELTFNAAFAFIESENEDNYTWVLDKLKGIMDVDALPNVIVMDRELALMNAIRSVFPDATNLLCRFHIGKNVLGKCRKMFDDKMWEEFSSLEYLEKNWLEPYKERFVGVWTDNIMHFGNLTSNRAESAHAKLKHQLEHSQCNFDGIWEKIHRLILLQETEVRGSIEKSLTCMQHDFRIPLFDSLRGVVSKNAMTLVLVASRQVQWLVESNIACGCALRKTHGLPCAHEIAPYKTGNISIPLDLIHDHWKRLSLLPPQVDGSLGETVKADFEILYNRFMNESHAGQIHLASKLKEVFHPECTTLLEPKQKVRTRGRPSTKEKNAKKVKNATKVRNSTRRDPSEFEHVLASLENGNPNAMKQTPRRNPKAQLVAPQVSFQSMQDVNDKPRCNPKVPAVAPQASLESAEGVKGKLQCNPTAQPIQLEASIQSLEGVKGKRRCNPTAQPVARQASLQSMDDVNQKSRRNSRAKAKVAHASTSDFINQFPEAIRPYIESVKDVESDGNCGFQAISAFMKEDCGGEHGWKEVRKDLLKELDTNFSLYEKVVATTRRAWELHFILNCSESPAPKGKWMTMPDMGHLIASTYNCVLVHLSKNQCLTFLPLRSKPLPSMRRKVIAIGFVDGGHFVQVFLKNGPPMPPIACNWTIFRDTVAKNWGVPYAAAIKKFNEIIGNDVATKEVIDVD</sequence>
<feature type="compositionally biased region" description="Basic residues" evidence="1">
    <location>
        <begin position="799"/>
        <end position="810"/>
    </location>
</feature>
<reference evidence="3" key="1">
    <citation type="submission" date="2020-08" db="EMBL/GenBank/DDBJ databases">
        <title>Plant Genome Project.</title>
        <authorList>
            <person name="Zhang R.-G."/>
        </authorList>
    </citation>
    <scope>NUCLEOTIDE SEQUENCE</scope>
    <source>
        <strain evidence="3">WSP0</strain>
        <tissue evidence="3">Leaf</tissue>
    </source>
</reference>
<evidence type="ECO:0000256" key="1">
    <source>
        <dbReference type="SAM" id="MobiDB-lite"/>
    </source>
</evidence>
<dbReference type="Proteomes" id="UP000823749">
    <property type="component" value="Chromosome 11"/>
</dbReference>
<dbReference type="AlphaFoldDB" id="A0AAV6I870"/>
<proteinExistence type="predicted"/>
<comment type="caution">
    <text evidence="3">The sequence shown here is derived from an EMBL/GenBank/DDBJ whole genome shotgun (WGS) entry which is preliminary data.</text>
</comment>
<evidence type="ECO:0000259" key="2">
    <source>
        <dbReference type="Pfam" id="PF10551"/>
    </source>
</evidence>
<dbReference type="InterPro" id="IPR052579">
    <property type="entry name" value="Zinc_finger_SWIM"/>
</dbReference>
<evidence type="ECO:0000313" key="3">
    <source>
        <dbReference type="EMBL" id="KAG5524035.1"/>
    </source>
</evidence>
<dbReference type="Pfam" id="PF10551">
    <property type="entry name" value="MULE"/>
    <property type="match status" value="1"/>
</dbReference>
<accession>A0AAV6I870</accession>
<feature type="region of interest" description="Disordered" evidence="1">
    <location>
        <begin position="647"/>
        <end position="679"/>
    </location>
</feature>